<sequence>MARHYSTKNFFRQVPNALLARYFGARGVLADVDFCDAKTDELFAAWLCLPDQQRNEMDAELREIFEMGCEKGFRAILDEASFQLANAPNARVAFVEKLSALANHSERAMVSFLDYREFWLGATRFYHADMLPYWRKRKNFPHVPAAVDQASIDGLAQAIIGYFFPAEARARHCVVEAYRRGERDYFFAYPEDYSQQEPEWVDGKMGRRPHNPAFEVVFVYSQKEGSLDLNFRGTYKAIEPLQARFATTILKLPELPPDPRDDRVYDLTPFRRRDFELTYDPGSGIERVVVTKLRLSSRHKKGDRITLEADTSENPKAVYDLLEQIVKATPLHRYYVTQVGLSASVVVAADKPAKKIAFSITYPCSCSLKYDGVDLKLRAMLEASGVEPKEPTDEIESDAAVELIAS</sequence>
<dbReference type="RefSeq" id="WP_034951301.1">
    <property type="nucleotide sequence ID" value="NZ_JDST02000074.1"/>
</dbReference>
<gene>
    <name evidence="1" type="ORF">AW06_003179</name>
</gene>
<accession>A0A080M3B9</accession>
<name>A0A080M3B9_9PROT</name>
<organism evidence="1 2">
    <name type="scientific">Candidatus Accumulibacter cognatus</name>
    <dbReference type="NCBI Taxonomy" id="2954383"/>
    <lineage>
        <taxon>Bacteria</taxon>
        <taxon>Pseudomonadati</taxon>
        <taxon>Pseudomonadota</taxon>
        <taxon>Betaproteobacteria</taxon>
        <taxon>Candidatus Accumulibacter</taxon>
    </lineage>
</organism>
<dbReference type="AlphaFoldDB" id="A0A080M3B9"/>
<comment type="caution">
    <text evidence="1">The sequence shown here is derived from an EMBL/GenBank/DDBJ whole genome shotgun (WGS) entry which is preliminary data.</text>
</comment>
<dbReference type="STRING" id="1453999.AW06_003179"/>
<dbReference type="Proteomes" id="UP000021315">
    <property type="component" value="Unassembled WGS sequence"/>
</dbReference>
<keyword evidence="2" id="KW-1185">Reference proteome</keyword>
<protein>
    <submittedName>
        <fullName evidence="1">Uncharacterized protein</fullName>
    </submittedName>
</protein>
<dbReference type="EMBL" id="JDST02000074">
    <property type="protein sequence ID" value="KFB75797.1"/>
    <property type="molecule type" value="Genomic_DNA"/>
</dbReference>
<reference evidence="1" key="1">
    <citation type="submission" date="2014-02" db="EMBL/GenBank/DDBJ databases">
        <title>Expanding our view of genomic diversity in Candidatus Accumulibacter clades.</title>
        <authorList>
            <person name="Skennerton C.T."/>
            <person name="Barr J.J."/>
            <person name="Slater F.R."/>
            <person name="Bond P.L."/>
            <person name="Tyson G.W."/>
        </authorList>
    </citation>
    <scope>NUCLEOTIDE SEQUENCE [LARGE SCALE GENOMIC DNA]</scope>
</reference>
<proteinExistence type="predicted"/>
<evidence type="ECO:0000313" key="1">
    <source>
        <dbReference type="EMBL" id="KFB75797.1"/>
    </source>
</evidence>
<evidence type="ECO:0000313" key="2">
    <source>
        <dbReference type="Proteomes" id="UP000021315"/>
    </source>
</evidence>